<dbReference type="EMBL" id="JAKOGG010000008">
    <property type="protein sequence ID" value="MCS4557252.1"/>
    <property type="molecule type" value="Genomic_DNA"/>
</dbReference>
<organism evidence="1 2">
    <name type="scientific">Shewanella electrica</name>
    <dbReference type="NCBI Taxonomy" id="515560"/>
    <lineage>
        <taxon>Bacteria</taxon>
        <taxon>Pseudomonadati</taxon>
        <taxon>Pseudomonadota</taxon>
        <taxon>Gammaproteobacteria</taxon>
        <taxon>Alteromonadales</taxon>
        <taxon>Shewanellaceae</taxon>
        <taxon>Shewanella</taxon>
    </lineage>
</organism>
<sequence length="120" mass="12501">MRNLLLVITLILTLVGQGIIANHSFAMSMPQTAASMATASQHSATTTMDCCQGSDGCHCQMSADHCSSLAGCAAHCSAVSAITDFGVSVPVNQVTQRINVPLWSVQTAYSHVQTPPPNLA</sequence>
<evidence type="ECO:0000313" key="2">
    <source>
        <dbReference type="Proteomes" id="UP001201549"/>
    </source>
</evidence>
<gene>
    <name evidence="1" type="ORF">L9G74_12430</name>
</gene>
<proteinExistence type="predicted"/>
<reference evidence="1 2" key="1">
    <citation type="submission" date="2022-02" db="EMBL/GenBank/DDBJ databases">
        <authorList>
            <person name="Zhuang L."/>
        </authorList>
    </citation>
    <scope>NUCLEOTIDE SEQUENCE [LARGE SCALE GENOMIC DNA]</scope>
    <source>
        <strain evidence="1 2">C32</strain>
    </source>
</reference>
<protein>
    <submittedName>
        <fullName evidence="1">Uncharacterized protein</fullName>
    </submittedName>
</protein>
<comment type="caution">
    <text evidence="1">The sequence shown here is derived from an EMBL/GenBank/DDBJ whole genome shotgun (WGS) entry which is preliminary data.</text>
</comment>
<dbReference type="RefSeq" id="WP_238896734.1">
    <property type="nucleotide sequence ID" value="NZ_JAKOGG010000008.1"/>
</dbReference>
<keyword evidence="2" id="KW-1185">Reference proteome</keyword>
<dbReference type="Proteomes" id="UP001201549">
    <property type="component" value="Unassembled WGS sequence"/>
</dbReference>
<evidence type="ECO:0000313" key="1">
    <source>
        <dbReference type="EMBL" id="MCS4557252.1"/>
    </source>
</evidence>
<reference evidence="2" key="2">
    <citation type="submission" date="2023-07" db="EMBL/GenBank/DDBJ databases">
        <title>Shewanella mangrovi sp. nov., an acetaldehyde- degrading bacterium isolated from mangrove sediment.</title>
        <authorList>
            <person name="Liu Y."/>
        </authorList>
    </citation>
    <scope>NUCLEOTIDE SEQUENCE [LARGE SCALE GENOMIC DNA]</scope>
    <source>
        <strain evidence="2">C32</strain>
    </source>
</reference>
<name>A0ABT2FMQ2_9GAMM</name>
<accession>A0ABT2FMQ2</accession>